<reference evidence="3" key="1">
    <citation type="submission" date="2024-07" db="EMBL/GenBank/DDBJ databases">
        <title>Two chromosome-level genome assemblies of Korean endemic species Abeliophyllum distichum and Forsythia ovata (Oleaceae).</title>
        <authorList>
            <person name="Jang H."/>
        </authorList>
    </citation>
    <scope>NUCLEOTIDE SEQUENCE [LARGE SCALE GENOMIC DNA]</scope>
</reference>
<dbReference type="EMBL" id="JBFOLK010000014">
    <property type="protein sequence ID" value="KAL2462228.1"/>
    <property type="molecule type" value="Genomic_DNA"/>
</dbReference>
<comment type="caution">
    <text evidence="2">The sequence shown here is derived from an EMBL/GenBank/DDBJ whole genome shotgun (WGS) entry which is preliminary data.</text>
</comment>
<proteinExistence type="predicted"/>
<protein>
    <submittedName>
        <fullName evidence="2">CCHC-type domain-containing protein</fullName>
    </submittedName>
</protein>
<keyword evidence="3" id="KW-1185">Reference proteome</keyword>
<feature type="region of interest" description="Disordered" evidence="1">
    <location>
        <begin position="1"/>
        <end position="25"/>
    </location>
</feature>
<dbReference type="Proteomes" id="UP001604336">
    <property type="component" value="Unassembled WGS sequence"/>
</dbReference>
<gene>
    <name evidence="2" type="ORF">Adt_45648</name>
</gene>
<name>A0ABD1PE92_9LAMI</name>
<evidence type="ECO:0000256" key="1">
    <source>
        <dbReference type="SAM" id="MobiDB-lite"/>
    </source>
</evidence>
<organism evidence="2 3">
    <name type="scientific">Abeliophyllum distichum</name>
    <dbReference type="NCBI Taxonomy" id="126358"/>
    <lineage>
        <taxon>Eukaryota</taxon>
        <taxon>Viridiplantae</taxon>
        <taxon>Streptophyta</taxon>
        <taxon>Embryophyta</taxon>
        <taxon>Tracheophyta</taxon>
        <taxon>Spermatophyta</taxon>
        <taxon>Magnoliopsida</taxon>
        <taxon>eudicotyledons</taxon>
        <taxon>Gunneridae</taxon>
        <taxon>Pentapetalae</taxon>
        <taxon>asterids</taxon>
        <taxon>lamiids</taxon>
        <taxon>Lamiales</taxon>
        <taxon>Oleaceae</taxon>
        <taxon>Forsythieae</taxon>
        <taxon>Abeliophyllum</taxon>
    </lineage>
</organism>
<accession>A0ABD1PE92</accession>
<evidence type="ECO:0000313" key="2">
    <source>
        <dbReference type="EMBL" id="KAL2462228.1"/>
    </source>
</evidence>
<dbReference type="AlphaFoldDB" id="A0ABD1PE92"/>
<sequence length="117" mass="13490">MAKANVVEHGQNSKTNKSKFGMSGKWTKMDPKGGVFKKKFLEKYHNCDKVGHRSLECRLSKRNNKKKANVVDDITHDVSEINLTTVIFEVNLVGSNPRKWWDRHRCHPICLLRQGDV</sequence>
<evidence type="ECO:0000313" key="3">
    <source>
        <dbReference type="Proteomes" id="UP001604336"/>
    </source>
</evidence>